<dbReference type="PANTHER" id="PTHR31105:SF38">
    <property type="entry name" value="PROTEIN ENHANCED DISEASE RESISTANCE 4"/>
    <property type="match status" value="1"/>
</dbReference>
<gene>
    <name evidence="5" type="ORF">EPI10_010104</name>
</gene>
<keyword evidence="2" id="KW-0812">Transmembrane</keyword>
<evidence type="ECO:0000313" key="6">
    <source>
        <dbReference type="Proteomes" id="UP000325315"/>
    </source>
</evidence>
<feature type="domain" description="Probable zinc-ribbon" evidence="3">
    <location>
        <begin position="554"/>
        <end position="598"/>
    </location>
</feature>
<name>A0A5B6UA01_9ROSI</name>
<feature type="compositionally biased region" description="Basic and acidic residues" evidence="1">
    <location>
        <begin position="134"/>
        <end position="148"/>
    </location>
</feature>
<feature type="region of interest" description="Disordered" evidence="1">
    <location>
        <begin position="120"/>
        <end position="189"/>
    </location>
</feature>
<dbReference type="InterPro" id="IPR055126">
    <property type="entry name" value="EDR4-like_N"/>
</dbReference>
<evidence type="ECO:0000259" key="4">
    <source>
        <dbReference type="Pfam" id="PF22910"/>
    </source>
</evidence>
<protein>
    <submittedName>
        <fullName evidence="5">Protein ENHANCED DISEASE RESISTANCE 4</fullName>
    </submittedName>
</protein>
<evidence type="ECO:0000259" key="3">
    <source>
        <dbReference type="Pfam" id="PF11331"/>
    </source>
</evidence>
<dbReference type="Proteomes" id="UP000325315">
    <property type="component" value="Unassembled WGS sequence"/>
</dbReference>
<comment type="caution">
    <text evidence="5">The sequence shown here is derived from an EMBL/GenBank/DDBJ whole genome shotgun (WGS) entry which is preliminary data.</text>
</comment>
<evidence type="ECO:0000256" key="2">
    <source>
        <dbReference type="SAM" id="Phobius"/>
    </source>
</evidence>
<dbReference type="InterPro" id="IPR040244">
    <property type="entry name" value="EDR4-like"/>
</dbReference>
<dbReference type="EMBL" id="SMMG02000013">
    <property type="protein sequence ID" value="KAA3454148.1"/>
    <property type="molecule type" value="Genomic_DNA"/>
</dbReference>
<dbReference type="InterPro" id="IPR021480">
    <property type="entry name" value="Zinc_ribbon_12"/>
</dbReference>
<feature type="region of interest" description="Disordered" evidence="1">
    <location>
        <begin position="288"/>
        <end position="312"/>
    </location>
</feature>
<sequence>MTLNMFHYVLHLVGIHVMFYCFLLFADCGRLLFIIKAQLIVAEVIVIWSNMARGRTAPRVRLVKCPKCRLLLPEVEDVPLYKCGGCDTILVAKNRKAIVENTSLLQETPAAGSDILVQVSEDGESSSSSPQEVHSSREIGSRSGKLDENLSIGGHYNDQHKSGDTDYKRKKLDENGPNERLQNGSRRLQLEPSENCKVSIEAEENNKTLRLEGAYLELKTTNEIASSIRGSSFDDPCAAREAAGEVTSSDNFFSSSTEHMEQPWRSEHRGFDHVRSIDSLGSLDYFSPSSELSDPDLESTTTRTSHAYDGGMPSYDGMDDQFLVPEEKLKRDKMLANGLMTCNARNRSLNLFSKKRYGTTKSSKWHRDEALEPAMHQRLPRNQTKRVRDEYRSQIPFFQRAYENAGPSHDEFHEYREHKNMKLLRMVHELQNQISKTCNLSGRISRGRASIDIPCRQKHFPTYYYPEEENLYPRALARSEQLPPPMFRHNRGFYRHHSSHSCYNCNDYYPSSPQRYFESDFSRWSHKFIPGDHKSKRYPKEKHNSVKRHCRATAGGAPFVTCYYCLKPLELPTDFQLSEKRFHQLRCGACFKVLTFSLRNGIHIIPYEPVGSRNVDQVKSRPAVMRPTC</sequence>
<keyword evidence="2" id="KW-1133">Transmembrane helix</keyword>
<organism evidence="5 6">
    <name type="scientific">Gossypium australe</name>
    <dbReference type="NCBI Taxonomy" id="47621"/>
    <lineage>
        <taxon>Eukaryota</taxon>
        <taxon>Viridiplantae</taxon>
        <taxon>Streptophyta</taxon>
        <taxon>Embryophyta</taxon>
        <taxon>Tracheophyta</taxon>
        <taxon>Spermatophyta</taxon>
        <taxon>Magnoliopsida</taxon>
        <taxon>eudicotyledons</taxon>
        <taxon>Gunneridae</taxon>
        <taxon>Pentapetalae</taxon>
        <taxon>rosids</taxon>
        <taxon>malvids</taxon>
        <taxon>Malvales</taxon>
        <taxon>Malvaceae</taxon>
        <taxon>Malvoideae</taxon>
        <taxon>Gossypium</taxon>
    </lineage>
</organism>
<reference evidence="6" key="1">
    <citation type="journal article" date="2019" name="Plant Biotechnol. J.">
        <title>Genome sequencing of the Australian wild diploid species Gossypium australe highlights disease resistance and delayed gland morphogenesis.</title>
        <authorList>
            <person name="Cai Y."/>
            <person name="Cai X."/>
            <person name="Wang Q."/>
            <person name="Wang P."/>
            <person name="Zhang Y."/>
            <person name="Cai C."/>
            <person name="Xu Y."/>
            <person name="Wang K."/>
            <person name="Zhou Z."/>
            <person name="Wang C."/>
            <person name="Geng S."/>
            <person name="Li B."/>
            <person name="Dong Q."/>
            <person name="Hou Y."/>
            <person name="Wang H."/>
            <person name="Ai P."/>
            <person name="Liu Z."/>
            <person name="Yi F."/>
            <person name="Sun M."/>
            <person name="An G."/>
            <person name="Cheng J."/>
            <person name="Zhang Y."/>
            <person name="Shi Q."/>
            <person name="Xie Y."/>
            <person name="Shi X."/>
            <person name="Chang Y."/>
            <person name="Huang F."/>
            <person name="Chen Y."/>
            <person name="Hong S."/>
            <person name="Mi L."/>
            <person name="Sun Q."/>
            <person name="Zhang L."/>
            <person name="Zhou B."/>
            <person name="Peng R."/>
            <person name="Zhang X."/>
            <person name="Liu F."/>
        </authorList>
    </citation>
    <scope>NUCLEOTIDE SEQUENCE [LARGE SCALE GENOMIC DNA]</scope>
    <source>
        <strain evidence="6">cv. PA1801</strain>
    </source>
</reference>
<dbReference type="PANTHER" id="PTHR31105">
    <property type="entry name" value="EXTRA-LARGE G-PROTEIN-LIKE"/>
    <property type="match status" value="1"/>
</dbReference>
<dbReference type="Pfam" id="PF11331">
    <property type="entry name" value="Zn_ribbon_12"/>
    <property type="match status" value="1"/>
</dbReference>
<evidence type="ECO:0000313" key="5">
    <source>
        <dbReference type="EMBL" id="KAA3454148.1"/>
    </source>
</evidence>
<feature type="compositionally biased region" description="Polar residues" evidence="1">
    <location>
        <begin position="288"/>
        <end position="305"/>
    </location>
</feature>
<accession>A0A5B6UA01</accession>
<keyword evidence="6" id="KW-1185">Reference proteome</keyword>
<dbReference type="Pfam" id="PF22910">
    <property type="entry name" value="EDR4-like_1st"/>
    <property type="match status" value="1"/>
</dbReference>
<feature type="compositionally biased region" description="Basic and acidic residues" evidence="1">
    <location>
        <begin position="157"/>
        <end position="174"/>
    </location>
</feature>
<keyword evidence="2" id="KW-0472">Membrane</keyword>
<feature type="domain" description="Enhanced disease resistance 4-like N-terminal" evidence="4">
    <location>
        <begin position="60"/>
        <end position="92"/>
    </location>
</feature>
<evidence type="ECO:0000256" key="1">
    <source>
        <dbReference type="SAM" id="MobiDB-lite"/>
    </source>
</evidence>
<proteinExistence type="predicted"/>
<feature type="transmembrane region" description="Helical" evidence="2">
    <location>
        <begin position="6"/>
        <end position="26"/>
    </location>
</feature>
<dbReference type="OrthoDB" id="1930285at2759"/>
<dbReference type="GO" id="GO:1900150">
    <property type="term" value="P:regulation of defense response to fungus"/>
    <property type="evidence" value="ECO:0007669"/>
    <property type="project" value="InterPro"/>
</dbReference>
<dbReference type="AlphaFoldDB" id="A0A5B6UA01"/>